<evidence type="ECO:0000313" key="2">
    <source>
        <dbReference type="EMBL" id="MBB5104067.1"/>
    </source>
</evidence>
<keyword evidence="3" id="KW-1185">Reference proteome</keyword>
<evidence type="ECO:0000313" key="3">
    <source>
        <dbReference type="Proteomes" id="UP000549009"/>
    </source>
</evidence>
<accession>A0A7W8ESS7</accession>
<comment type="caution">
    <text evidence="2">The sequence shown here is derived from an EMBL/GenBank/DDBJ whole genome shotgun (WGS) entry which is preliminary data.</text>
</comment>
<dbReference type="Proteomes" id="UP000549009">
    <property type="component" value="Unassembled WGS sequence"/>
</dbReference>
<feature type="compositionally biased region" description="Polar residues" evidence="1">
    <location>
        <begin position="7"/>
        <end position="18"/>
    </location>
</feature>
<feature type="region of interest" description="Disordered" evidence="1">
    <location>
        <begin position="1"/>
        <end position="73"/>
    </location>
</feature>
<name>A0A7W8ESS7_STRST</name>
<protein>
    <submittedName>
        <fullName evidence="2">Uncharacterized protein</fullName>
    </submittedName>
</protein>
<dbReference type="EMBL" id="JACHJD010000004">
    <property type="protein sequence ID" value="MBB5104067.1"/>
    <property type="molecule type" value="Genomic_DNA"/>
</dbReference>
<dbReference type="RefSeq" id="WP_150511943.1">
    <property type="nucleotide sequence ID" value="NZ_BMSQ01000015.1"/>
</dbReference>
<proteinExistence type="predicted"/>
<organism evidence="2 3">
    <name type="scientific">Streptomyces spectabilis</name>
    <dbReference type="NCBI Taxonomy" id="68270"/>
    <lineage>
        <taxon>Bacteria</taxon>
        <taxon>Bacillati</taxon>
        <taxon>Actinomycetota</taxon>
        <taxon>Actinomycetes</taxon>
        <taxon>Kitasatosporales</taxon>
        <taxon>Streptomycetaceae</taxon>
        <taxon>Streptomyces</taxon>
    </lineage>
</organism>
<sequence length="73" mass="7389">MGAGSFTVDSTLPQSTPSAPMMCVPNSTVPDRTAAPPRFRSTSVTSSHHRRAPASRKGAPTSNTAGPAGPGEP</sequence>
<reference evidence="2 3" key="1">
    <citation type="submission" date="2020-08" db="EMBL/GenBank/DDBJ databases">
        <title>Genomic Encyclopedia of Type Strains, Phase III (KMG-III): the genomes of soil and plant-associated and newly described type strains.</title>
        <authorList>
            <person name="Whitman W."/>
        </authorList>
    </citation>
    <scope>NUCLEOTIDE SEQUENCE [LARGE SCALE GENOMIC DNA]</scope>
    <source>
        <strain evidence="2 3">CECT 3146</strain>
    </source>
</reference>
<gene>
    <name evidence="2" type="ORF">FHS40_003129</name>
</gene>
<evidence type="ECO:0000256" key="1">
    <source>
        <dbReference type="SAM" id="MobiDB-lite"/>
    </source>
</evidence>
<dbReference type="AlphaFoldDB" id="A0A7W8ESS7"/>